<proteinExistence type="predicted"/>
<evidence type="ECO:0000313" key="1">
    <source>
        <dbReference type="EMBL" id="TJZ94387.1"/>
    </source>
</evidence>
<accession>A0A4U0RGP6</accession>
<dbReference type="OrthoDB" id="4295407at2"/>
<comment type="caution">
    <text evidence="1">The sequence shown here is derived from an EMBL/GenBank/DDBJ whole genome shotgun (WGS) entry which is preliminary data.</text>
</comment>
<dbReference type="InterPro" id="IPR013324">
    <property type="entry name" value="RNA_pol_sigma_r3/r4-like"/>
</dbReference>
<dbReference type="AlphaFoldDB" id="A0A4U0RGP6"/>
<dbReference type="SUPFAM" id="SSF88659">
    <property type="entry name" value="Sigma3 and sigma4 domains of RNA polymerase sigma factors"/>
    <property type="match status" value="1"/>
</dbReference>
<evidence type="ECO:0000313" key="2">
    <source>
        <dbReference type="Proteomes" id="UP000305778"/>
    </source>
</evidence>
<dbReference type="Gene3D" id="1.10.10.10">
    <property type="entry name" value="Winged helix-like DNA-binding domain superfamily/Winged helix DNA-binding domain"/>
    <property type="match status" value="1"/>
</dbReference>
<dbReference type="EMBL" id="SUMC01000227">
    <property type="protein sequence ID" value="TJZ94387.1"/>
    <property type="molecule type" value="Genomic_DNA"/>
</dbReference>
<dbReference type="InterPro" id="IPR036388">
    <property type="entry name" value="WH-like_DNA-bd_sf"/>
</dbReference>
<name>A0A4U0RGP6_9ACTN</name>
<protein>
    <recommendedName>
        <fullName evidence="3">RNA polymerase sigma factor 70 region 4 type 2 domain-containing protein</fullName>
    </recommendedName>
</protein>
<dbReference type="Proteomes" id="UP000305778">
    <property type="component" value="Unassembled WGS sequence"/>
</dbReference>
<keyword evidence="2" id="KW-1185">Reference proteome</keyword>
<sequence>MIEAGDRFDQVDESLALFDAIGRLPHNQLDVTVLGYLCGMDKATIAHVLGVSPAIARAFDHHARGTLDGTRDPHDDYPGAIAP</sequence>
<gene>
    <name evidence="1" type="ORF">FCI23_53830</name>
</gene>
<organism evidence="1 2">
    <name type="scientific">Actinacidiphila oryziradicis</name>
    <dbReference type="NCBI Taxonomy" id="2571141"/>
    <lineage>
        <taxon>Bacteria</taxon>
        <taxon>Bacillati</taxon>
        <taxon>Actinomycetota</taxon>
        <taxon>Actinomycetes</taxon>
        <taxon>Kitasatosporales</taxon>
        <taxon>Streptomycetaceae</taxon>
        <taxon>Actinacidiphila</taxon>
    </lineage>
</organism>
<evidence type="ECO:0008006" key="3">
    <source>
        <dbReference type="Google" id="ProtNLM"/>
    </source>
</evidence>
<reference evidence="1 2" key="1">
    <citation type="submission" date="2019-04" db="EMBL/GenBank/DDBJ databases">
        <title>Streptomyces oryziradicis sp. nov., a novel actinomycete isolated from rhizosphere soil of rice (Oryza sativa L.).</title>
        <authorList>
            <person name="Li C."/>
        </authorList>
    </citation>
    <scope>NUCLEOTIDE SEQUENCE [LARGE SCALE GENOMIC DNA]</scope>
    <source>
        <strain evidence="1 2">NEAU-C40</strain>
    </source>
</reference>
<dbReference type="RefSeq" id="WP_136731501.1">
    <property type="nucleotide sequence ID" value="NZ_SUMC01000227.1"/>
</dbReference>